<evidence type="ECO:0000313" key="2">
    <source>
        <dbReference type="Proteomes" id="UP000545286"/>
    </source>
</evidence>
<dbReference type="Proteomes" id="UP000545286">
    <property type="component" value="Unassembled WGS sequence"/>
</dbReference>
<dbReference type="EMBL" id="JACHWJ010000003">
    <property type="protein sequence ID" value="MBB2958160.1"/>
    <property type="molecule type" value="Genomic_DNA"/>
</dbReference>
<evidence type="ECO:0000313" key="1">
    <source>
        <dbReference type="EMBL" id="MBB2958160.1"/>
    </source>
</evidence>
<organism evidence="1 2">
    <name type="scientific">Pseudoclavibacter helvolus</name>
    <dbReference type="NCBI Taxonomy" id="255205"/>
    <lineage>
        <taxon>Bacteria</taxon>
        <taxon>Bacillati</taxon>
        <taxon>Actinomycetota</taxon>
        <taxon>Actinomycetes</taxon>
        <taxon>Micrococcales</taxon>
        <taxon>Microbacteriaceae</taxon>
        <taxon>Pseudoclavibacter</taxon>
    </lineage>
</organism>
<gene>
    <name evidence="1" type="ORF">FHX72_002305</name>
</gene>
<keyword evidence="2" id="KW-1185">Reference proteome</keyword>
<reference evidence="1 2" key="1">
    <citation type="submission" date="2020-08" db="EMBL/GenBank/DDBJ databases">
        <title>Sequencing the genomes of 1000 actinobacteria strains.</title>
        <authorList>
            <person name="Klenk H.-P."/>
        </authorList>
    </citation>
    <scope>NUCLEOTIDE SEQUENCE [LARGE SCALE GENOMIC DNA]</scope>
    <source>
        <strain evidence="1 2">DSM 20419</strain>
    </source>
</reference>
<comment type="caution">
    <text evidence="1">The sequence shown here is derived from an EMBL/GenBank/DDBJ whole genome shotgun (WGS) entry which is preliminary data.</text>
</comment>
<dbReference type="Gene3D" id="3.30.450.20">
    <property type="entry name" value="PAS domain"/>
    <property type="match status" value="1"/>
</dbReference>
<dbReference type="RefSeq" id="WP_183625093.1">
    <property type="nucleotide sequence ID" value="NZ_JACHWJ010000003.1"/>
</dbReference>
<name>A0A7W4YGR1_9MICO</name>
<evidence type="ECO:0008006" key="3">
    <source>
        <dbReference type="Google" id="ProtNLM"/>
    </source>
</evidence>
<sequence>MTIDATAVRHGPSFILDEYFQATLDVLASASANLGAVLGDLEARGELTDRHLDELVEPLALAVFQRTSPVAFGAGFVASLDLRGPSRGHLSWWQGPMRSQLRLAAQSPSREHIDYSGFEWFRVPHETGEGHVAGPHVDYLCSDEYTLTVSLPVWHGKRFLGVVAMDLLVDDVERELLPALREFGDVSVVNASQRVLASTETRLAPGDSVRALDGYASSDCAIAGLRVLTRD</sequence>
<dbReference type="AlphaFoldDB" id="A0A7W4YGR1"/>
<proteinExistence type="predicted"/>
<accession>A0A7W4YGR1</accession>
<protein>
    <recommendedName>
        <fullName evidence="3">Cache domain-containing protein</fullName>
    </recommendedName>
</protein>
<dbReference type="CDD" id="cd12913">
    <property type="entry name" value="PDC1_MCP_like"/>
    <property type="match status" value="1"/>
</dbReference>